<feature type="compositionally biased region" description="Polar residues" evidence="1">
    <location>
        <begin position="390"/>
        <end position="401"/>
    </location>
</feature>
<reference evidence="2 3" key="1">
    <citation type="submission" date="2023-11" db="EMBL/GenBank/DDBJ databases">
        <title>Halocaridina rubra genome assembly.</title>
        <authorList>
            <person name="Smith C."/>
        </authorList>
    </citation>
    <scope>NUCLEOTIDE SEQUENCE [LARGE SCALE GENOMIC DNA]</scope>
    <source>
        <strain evidence="2">EP-1</strain>
        <tissue evidence="2">Whole</tissue>
    </source>
</reference>
<feature type="compositionally biased region" description="Basic and acidic residues" evidence="1">
    <location>
        <begin position="149"/>
        <end position="158"/>
    </location>
</feature>
<feature type="compositionally biased region" description="Low complexity" evidence="1">
    <location>
        <begin position="71"/>
        <end position="85"/>
    </location>
</feature>
<gene>
    <name evidence="2" type="ORF">SK128_006174</name>
</gene>
<feature type="region of interest" description="Disordered" evidence="1">
    <location>
        <begin position="23"/>
        <end position="159"/>
    </location>
</feature>
<feature type="compositionally biased region" description="Low complexity" evidence="1">
    <location>
        <begin position="48"/>
        <end position="57"/>
    </location>
</feature>
<evidence type="ECO:0000313" key="2">
    <source>
        <dbReference type="EMBL" id="KAK7083900.1"/>
    </source>
</evidence>
<feature type="region of interest" description="Disordered" evidence="1">
    <location>
        <begin position="607"/>
        <end position="633"/>
    </location>
</feature>
<dbReference type="Proteomes" id="UP001381693">
    <property type="component" value="Unassembled WGS sequence"/>
</dbReference>
<evidence type="ECO:0000313" key="3">
    <source>
        <dbReference type="Proteomes" id="UP001381693"/>
    </source>
</evidence>
<organism evidence="2 3">
    <name type="scientific">Halocaridina rubra</name>
    <name type="common">Hawaiian red shrimp</name>
    <dbReference type="NCBI Taxonomy" id="373956"/>
    <lineage>
        <taxon>Eukaryota</taxon>
        <taxon>Metazoa</taxon>
        <taxon>Ecdysozoa</taxon>
        <taxon>Arthropoda</taxon>
        <taxon>Crustacea</taxon>
        <taxon>Multicrustacea</taxon>
        <taxon>Malacostraca</taxon>
        <taxon>Eumalacostraca</taxon>
        <taxon>Eucarida</taxon>
        <taxon>Decapoda</taxon>
        <taxon>Pleocyemata</taxon>
        <taxon>Caridea</taxon>
        <taxon>Atyoidea</taxon>
        <taxon>Atyidae</taxon>
        <taxon>Halocaridina</taxon>
    </lineage>
</organism>
<dbReference type="AlphaFoldDB" id="A0AAN8XTE1"/>
<keyword evidence="3" id="KW-1185">Reference proteome</keyword>
<comment type="caution">
    <text evidence="2">The sequence shown here is derived from an EMBL/GenBank/DDBJ whole genome shotgun (WGS) entry which is preliminary data.</text>
</comment>
<feature type="compositionally biased region" description="Basic and acidic residues" evidence="1">
    <location>
        <begin position="622"/>
        <end position="633"/>
    </location>
</feature>
<proteinExistence type="predicted"/>
<feature type="region of interest" description="Disordered" evidence="1">
    <location>
        <begin position="381"/>
        <end position="401"/>
    </location>
</feature>
<feature type="compositionally biased region" description="Polar residues" evidence="1">
    <location>
        <begin position="92"/>
        <end position="103"/>
    </location>
</feature>
<name>A0AAN8XTE1_HALRR</name>
<evidence type="ECO:0000256" key="1">
    <source>
        <dbReference type="SAM" id="MobiDB-lite"/>
    </source>
</evidence>
<dbReference type="EMBL" id="JAXCGZ010002434">
    <property type="protein sequence ID" value="KAK7083900.1"/>
    <property type="molecule type" value="Genomic_DNA"/>
</dbReference>
<sequence length="1013" mass="110961">MVRRVKAYLSRLQVVSDEEQLRNMSLECEGGPEGHKSGGGSMGHHHSNNNGGSSSAPPTNPPPRRRPHSPTPSTTSSTSSTSQTSDGKKQTTKFGATSPQSISKMKALAEPKTKPHHGPRSNNTHHSLSPSPSPGPPRKGAMANHNSRSTHERSHSDTHAVPVDLSAESSSVTSLSKLHKSHTSGMLLLEHQAPSFPFTPTVSSTQSGGVPPTNSSTSSSVAYNLSFVHAAACSSLIASVRKLSSSGSSVLSSNSHSAIDSIVHVVPGTPFRLKTSPKHKKKLRDTKHLSCSFDCNSDKNHINNDSIWTTDSSDVYSKKIRTKLKLSAITSSFSRSLPTPVTSPSRNTLLTRNAESYATPSCLNGQSTSKEGQDVTFNTSTPLHKKVSKAETTNPTKAKSQGQEIHFIPLGYAERNENDSMKKTGISGTVPKYSAKHPSLLAKNNCNSDYRIDNSDLSIPDFRENIIYKQSASILPPLRGRMKSSSGFSILHRLFKSKSENSFDIDAICSPKIGRGRNFPDDVILSPLFRPSPFQRSRSEDYLNKVLDNAGSQKYAVGKSTVDTIGLANGKVKRPRISKPLRTFLSLDSDAVSTALKIRIKKSKNHSFTKEDDKPLSSNISVKKESHVQKPEAESEIIEQNYCTFKRPPINKETYFPALVKVRKHSKKSEPVRVYQVNCPEVTVKRHESIMSPDSTCFSVKNILESLSSTIVSYDNVVTSDNVPSASTSKKTPWFEKFKKTKVSNGNEEADDKNYALQLNDSFGSSVISGESDDSFQEVFVNTSAADSITESVRFLSLCKGRPDVRKRVAEKLKAVVKELEEEMKKTYTTDLDVYYNAVKEDKLFFKALPQVGGSSSALLRPTNLPLPPRCRLYRRNSAPVLSPIEKAKYSPLSPDYAGTRVVISEPIIVTEGVHRTNSAPSSSPVKKKKSARKPYLKSSSLDECDSTRIMLSRNTTCSGPFEDISSFHEGQRLESTQKPFPLEDATPVPSLVEPAPTTYCDQYGPECDVDYV</sequence>
<protein>
    <submittedName>
        <fullName evidence="2">Uncharacterized protein</fullName>
    </submittedName>
</protein>
<accession>A0AAN8XTE1</accession>